<gene>
    <name evidence="1" type="ORF">GJ744_009897</name>
</gene>
<dbReference type="OrthoDB" id="10250730at2759"/>
<dbReference type="EMBL" id="JAACFV010000060">
    <property type="protein sequence ID" value="KAF7508000.1"/>
    <property type="molecule type" value="Genomic_DNA"/>
</dbReference>
<sequence length="140" mass="15516">MHRIHHVSSRPGEGSHVTLPLCQNSWSIMIHGYEHRAEPNHSFETFDADEAVLVVMAHGPAAMDNCTFLSQGTMNDWQQEWKTPCQWALVNELPYDGRSFLADGSHSDGKLIKAIAPATGTRHQDLGGEVALVDWDGRAI</sequence>
<evidence type="ECO:0000313" key="1">
    <source>
        <dbReference type="EMBL" id="KAF7508000.1"/>
    </source>
</evidence>
<evidence type="ECO:0000313" key="2">
    <source>
        <dbReference type="Proteomes" id="UP000606974"/>
    </source>
</evidence>
<accession>A0A8H7E478</accession>
<reference evidence="1" key="1">
    <citation type="submission" date="2020-02" db="EMBL/GenBank/DDBJ databases">
        <authorList>
            <person name="Palmer J.M."/>
        </authorList>
    </citation>
    <scope>NUCLEOTIDE SEQUENCE</scope>
    <source>
        <strain evidence="1">EPUS1.4</strain>
        <tissue evidence="1">Thallus</tissue>
    </source>
</reference>
<proteinExistence type="predicted"/>
<dbReference type="Proteomes" id="UP000606974">
    <property type="component" value="Unassembled WGS sequence"/>
</dbReference>
<comment type="caution">
    <text evidence="1">The sequence shown here is derived from an EMBL/GenBank/DDBJ whole genome shotgun (WGS) entry which is preliminary data.</text>
</comment>
<keyword evidence="2" id="KW-1185">Reference proteome</keyword>
<dbReference type="AlphaFoldDB" id="A0A8H7E478"/>
<name>A0A8H7E478_9EURO</name>
<protein>
    <submittedName>
        <fullName evidence="1">Uncharacterized protein</fullName>
    </submittedName>
</protein>
<organism evidence="1 2">
    <name type="scientific">Endocarpon pusillum</name>
    <dbReference type="NCBI Taxonomy" id="364733"/>
    <lineage>
        <taxon>Eukaryota</taxon>
        <taxon>Fungi</taxon>
        <taxon>Dikarya</taxon>
        <taxon>Ascomycota</taxon>
        <taxon>Pezizomycotina</taxon>
        <taxon>Eurotiomycetes</taxon>
        <taxon>Chaetothyriomycetidae</taxon>
        <taxon>Verrucariales</taxon>
        <taxon>Verrucariaceae</taxon>
        <taxon>Endocarpon</taxon>
    </lineage>
</organism>